<dbReference type="AlphaFoldDB" id="A0A6I9QUR1"/>
<evidence type="ECO:0000256" key="4">
    <source>
        <dbReference type="RuleBase" id="RU003718"/>
    </source>
</evidence>
<gene>
    <name evidence="7" type="primary">LOC105039250</name>
</gene>
<dbReference type="InterPro" id="IPR002213">
    <property type="entry name" value="UDP_glucos_trans"/>
</dbReference>
<keyword evidence="3 4" id="KW-0808">Transferase</keyword>
<evidence type="ECO:0000256" key="3">
    <source>
        <dbReference type="ARBA" id="ARBA00022679"/>
    </source>
</evidence>
<dbReference type="PANTHER" id="PTHR48049">
    <property type="entry name" value="GLYCOSYLTRANSFERASE"/>
    <property type="match status" value="1"/>
</dbReference>
<reference evidence="7" key="1">
    <citation type="submission" date="2025-08" db="UniProtKB">
        <authorList>
            <consortium name="RefSeq"/>
        </authorList>
    </citation>
    <scope>IDENTIFICATION</scope>
</reference>
<evidence type="ECO:0000256" key="5">
    <source>
        <dbReference type="RuleBase" id="RU362057"/>
    </source>
</evidence>
<keyword evidence="2 4" id="KW-0328">Glycosyltransferase</keyword>
<dbReference type="GO" id="GO:0035251">
    <property type="term" value="F:UDP-glucosyltransferase activity"/>
    <property type="evidence" value="ECO:0007669"/>
    <property type="project" value="InterPro"/>
</dbReference>
<organism evidence="6 7">
    <name type="scientific">Elaeis guineensis var. tenera</name>
    <name type="common">Oil palm</name>
    <dbReference type="NCBI Taxonomy" id="51953"/>
    <lineage>
        <taxon>Eukaryota</taxon>
        <taxon>Viridiplantae</taxon>
        <taxon>Streptophyta</taxon>
        <taxon>Embryophyta</taxon>
        <taxon>Tracheophyta</taxon>
        <taxon>Spermatophyta</taxon>
        <taxon>Magnoliopsida</taxon>
        <taxon>Liliopsida</taxon>
        <taxon>Arecaceae</taxon>
        <taxon>Arecoideae</taxon>
        <taxon>Cocoseae</taxon>
        <taxon>Elaeidinae</taxon>
        <taxon>Elaeis</taxon>
    </lineage>
</organism>
<dbReference type="InParanoid" id="A0A6I9QUR1"/>
<dbReference type="FunFam" id="3.40.50.2000:FF:000091">
    <property type="entry name" value="Glycosyltransferase"/>
    <property type="match status" value="1"/>
</dbReference>
<dbReference type="PANTHER" id="PTHR48049:SF65">
    <property type="entry name" value="ANTHOCYANIDIN 3-O-GLUCOSYLTRANSFERASE"/>
    <property type="match status" value="1"/>
</dbReference>
<sequence length="462" mass="48556">MGSHERRRHDAPHVALLAFPFGTHAAPLYSLARALAAAAPGAAFSFLNSARSNASLARSAAAAGQAPDNLRVYDVTDGCPTGYELPADDPEEKVRLFLGVTPGNFLVAMAAAEDGGGRKVSCLVSDAFLWIAGKMAEEMGVPWVPLWTGGPASLAAHLHTDLLRLTIGAGKQAIPARADQHLNFVPGLSYLRVRDLPEGVVFGNLNSEFSRLLHRMADELPRAAAVALNTFAGLDPALDAEFSAQFNTSLPVGPLNLVAPIPAGPDRHACLPWLDSQAPASVAYVSFGTVISPPPAELAELAAGLEASGAPFLWSLKDEWRARLPAGFLDRTGSRGLVVPWVPQVDVLGHVASGAFVTHCGWNSVVESLAGGVPMVCRPFLGDQRINARVVSQVWEVGVGFEGGALTCGGVKEALDLVLRTEEGKRMRERAGELRKKAVRAVGPGGSSVQNFKALVGIVTGN</sequence>
<proteinExistence type="inferred from homology"/>
<name>A0A6I9QUR1_ELAGV</name>
<protein>
    <recommendedName>
        <fullName evidence="5">Glycosyltransferase</fullName>
        <ecNumber evidence="5">2.4.1.-</ecNumber>
    </recommendedName>
</protein>
<keyword evidence="6" id="KW-1185">Reference proteome</keyword>
<dbReference type="RefSeq" id="XP_010913632.1">
    <property type="nucleotide sequence ID" value="XM_010915330.2"/>
</dbReference>
<dbReference type="EC" id="2.4.1.-" evidence="5"/>
<dbReference type="InterPro" id="IPR035595">
    <property type="entry name" value="UDP_glycos_trans_CS"/>
</dbReference>
<accession>A0A6I9QUR1</accession>
<dbReference type="Pfam" id="PF00201">
    <property type="entry name" value="UDPGT"/>
    <property type="match status" value="1"/>
</dbReference>
<dbReference type="CDD" id="cd03784">
    <property type="entry name" value="GT1_Gtf-like"/>
    <property type="match status" value="1"/>
</dbReference>
<dbReference type="OrthoDB" id="5835829at2759"/>
<dbReference type="GeneID" id="105039250"/>
<evidence type="ECO:0000313" key="7">
    <source>
        <dbReference type="RefSeq" id="XP_010913632.1"/>
    </source>
</evidence>
<comment type="similarity">
    <text evidence="1 4">Belongs to the UDP-glycosyltransferase family.</text>
</comment>
<dbReference type="InterPro" id="IPR050481">
    <property type="entry name" value="UDP-glycosyltransf_plant"/>
</dbReference>
<dbReference type="PROSITE" id="PS00375">
    <property type="entry name" value="UDPGT"/>
    <property type="match status" value="1"/>
</dbReference>
<dbReference type="Gene3D" id="3.40.50.2000">
    <property type="entry name" value="Glycogen Phosphorylase B"/>
    <property type="match status" value="2"/>
</dbReference>
<evidence type="ECO:0000256" key="2">
    <source>
        <dbReference type="ARBA" id="ARBA00022676"/>
    </source>
</evidence>
<dbReference type="KEGG" id="egu:105039250"/>
<evidence type="ECO:0000256" key="1">
    <source>
        <dbReference type="ARBA" id="ARBA00009995"/>
    </source>
</evidence>
<dbReference type="FunCoup" id="A0A6I9QUR1">
    <property type="interactions" value="879"/>
</dbReference>
<dbReference type="Proteomes" id="UP000504607">
    <property type="component" value="Chromosome 2"/>
</dbReference>
<dbReference type="SUPFAM" id="SSF53756">
    <property type="entry name" value="UDP-Glycosyltransferase/glycogen phosphorylase"/>
    <property type="match status" value="1"/>
</dbReference>
<evidence type="ECO:0000313" key="6">
    <source>
        <dbReference type="Proteomes" id="UP000504607"/>
    </source>
</evidence>